<dbReference type="GO" id="GO:0003723">
    <property type="term" value="F:RNA binding"/>
    <property type="evidence" value="ECO:0007669"/>
    <property type="project" value="UniProtKB-KW"/>
</dbReference>
<dbReference type="PANTHER" id="PTHR42648">
    <property type="entry name" value="TRANSPOSASE, PUTATIVE-RELATED"/>
    <property type="match status" value="1"/>
</dbReference>
<dbReference type="GO" id="GO:0032196">
    <property type="term" value="P:transposition"/>
    <property type="evidence" value="ECO:0007669"/>
    <property type="project" value="UniProtKB-KW"/>
</dbReference>
<dbReference type="InterPro" id="IPR043502">
    <property type="entry name" value="DNA/RNA_pol_sf"/>
</dbReference>
<dbReference type="GO" id="GO:0006310">
    <property type="term" value="P:DNA recombination"/>
    <property type="evidence" value="ECO:0007669"/>
    <property type="project" value="UniProtKB-KW"/>
</dbReference>
<feature type="region of interest" description="Disordered" evidence="23">
    <location>
        <begin position="293"/>
        <end position="315"/>
    </location>
</feature>
<dbReference type="SUPFAM" id="SSF56672">
    <property type="entry name" value="DNA/RNA polymerases"/>
    <property type="match status" value="1"/>
</dbReference>
<dbReference type="PROSITE" id="PS50994">
    <property type="entry name" value="INTEGRASE"/>
    <property type="match status" value="1"/>
</dbReference>
<name>A0A2X0LNP1_9BASI</name>
<dbReference type="GO" id="GO:0003964">
    <property type="term" value="F:RNA-directed DNA polymerase activity"/>
    <property type="evidence" value="ECO:0007669"/>
    <property type="project" value="UniProtKB-KW"/>
</dbReference>
<evidence type="ECO:0000256" key="23">
    <source>
        <dbReference type="SAM" id="MobiDB-lite"/>
    </source>
</evidence>
<dbReference type="Pfam" id="PF14223">
    <property type="entry name" value="Retrotran_gag_2"/>
    <property type="match status" value="1"/>
</dbReference>
<keyword evidence="15" id="KW-0229">DNA integration</keyword>
<dbReference type="Proteomes" id="UP000249464">
    <property type="component" value="Unassembled WGS sequence"/>
</dbReference>
<evidence type="ECO:0000256" key="16">
    <source>
        <dbReference type="ARBA" id="ARBA00022918"/>
    </source>
</evidence>
<proteinExistence type="predicted"/>
<evidence type="ECO:0000256" key="12">
    <source>
        <dbReference type="ARBA" id="ARBA00022840"/>
    </source>
</evidence>
<evidence type="ECO:0000256" key="13">
    <source>
        <dbReference type="ARBA" id="ARBA00022842"/>
    </source>
</evidence>
<keyword evidence="10" id="KW-0255">Endonuclease</keyword>
<keyword evidence="18" id="KW-0917">Virion maturation</keyword>
<keyword evidence="4" id="KW-0645">Protease</keyword>
<keyword evidence="3" id="KW-1188">Viral release from host cell</keyword>
<organism evidence="25 26">
    <name type="scientific">Microbotryum silenes-dioicae</name>
    <dbReference type="NCBI Taxonomy" id="796604"/>
    <lineage>
        <taxon>Eukaryota</taxon>
        <taxon>Fungi</taxon>
        <taxon>Dikarya</taxon>
        <taxon>Basidiomycota</taxon>
        <taxon>Pucciniomycotina</taxon>
        <taxon>Microbotryomycetes</taxon>
        <taxon>Microbotryales</taxon>
        <taxon>Microbotryaceae</taxon>
        <taxon>Microbotryum</taxon>
    </lineage>
</organism>
<dbReference type="InterPro" id="IPR039537">
    <property type="entry name" value="Retrotran_Ty1/copia-like"/>
</dbReference>
<evidence type="ECO:0000256" key="5">
    <source>
        <dbReference type="ARBA" id="ARBA00022695"/>
    </source>
</evidence>
<evidence type="ECO:0000256" key="18">
    <source>
        <dbReference type="ARBA" id="ARBA00023113"/>
    </source>
</evidence>
<keyword evidence="13" id="KW-0460">Magnesium</keyword>
<dbReference type="GO" id="GO:0004519">
    <property type="term" value="F:endonuclease activity"/>
    <property type="evidence" value="ECO:0007669"/>
    <property type="project" value="UniProtKB-KW"/>
</dbReference>
<evidence type="ECO:0000256" key="20">
    <source>
        <dbReference type="ARBA" id="ARBA00023268"/>
    </source>
</evidence>
<dbReference type="InterPro" id="IPR057670">
    <property type="entry name" value="SH3_retrovirus"/>
</dbReference>
<dbReference type="Gene3D" id="3.30.420.10">
    <property type="entry name" value="Ribonuclease H-like superfamily/Ribonuclease H"/>
    <property type="match status" value="1"/>
</dbReference>
<keyword evidence="8" id="KW-0547">Nucleotide-binding</keyword>
<dbReference type="GO" id="GO:0005634">
    <property type="term" value="C:nucleus"/>
    <property type="evidence" value="ECO:0007669"/>
    <property type="project" value="UniProtKB-ARBA"/>
</dbReference>
<evidence type="ECO:0000313" key="25">
    <source>
        <dbReference type="EMBL" id="SGY11882.1"/>
    </source>
</evidence>
<dbReference type="InterPro" id="IPR001584">
    <property type="entry name" value="Integrase_cat-core"/>
</dbReference>
<evidence type="ECO:0000256" key="11">
    <source>
        <dbReference type="ARBA" id="ARBA00022801"/>
    </source>
</evidence>
<dbReference type="GO" id="GO:0046872">
    <property type="term" value="F:metal ion binding"/>
    <property type="evidence" value="ECO:0007669"/>
    <property type="project" value="UniProtKB-KW"/>
</dbReference>
<evidence type="ECO:0000256" key="15">
    <source>
        <dbReference type="ARBA" id="ARBA00022908"/>
    </source>
</evidence>
<dbReference type="Pfam" id="PF00078">
    <property type="entry name" value="RVT_1"/>
    <property type="match status" value="1"/>
</dbReference>
<dbReference type="InterPro" id="IPR012337">
    <property type="entry name" value="RNaseH-like_sf"/>
</dbReference>
<keyword evidence="19" id="KW-0233">DNA recombination</keyword>
<dbReference type="EMBL" id="FQNC01000011">
    <property type="protein sequence ID" value="SGY11882.1"/>
    <property type="molecule type" value="Genomic_DNA"/>
</dbReference>
<dbReference type="InterPro" id="IPR025476">
    <property type="entry name" value="Helitron_helicase-like"/>
</dbReference>
<dbReference type="GO" id="GO:0006508">
    <property type="term" value="P:proteolysis"/>
    <property type="evidence" value="ECO:0007669"/>
    <property type="project" value="UniProtKB-KW"/>
</dbReference>
<evidence type="ECO:0000256" key="14">
    <source>
        <dbReference type="ARBA" id="ARBA00022884"/>
    </source>
</evidence>
<comment type="function">
    <text evidence="1">The aspartyl protease (PR) mediates the proteolytic cleavages of the Gag and Gag-Pol polyproteins after assembly of the VLP.</text>
</comment>
<dbReference type="Pfam" id="PF25597">
    <property type="entry name" value="SH3_retrovirus"/>
    <property type="match status" value="1"/>
</dbReference>
<keyword evidence="20" id="KW-0511">Multifunctional enzyme</keyword>
<evidence type="ECO:0000259" key="24">
    <source>
        <dbReference type="PROSITE" id="PS50994"/>
    </source>
</evidence>
<dbReference type="InterPro" id="IPR013103">
    <property type="entry name" value="RVT_2"/>
</dbReference>
<evidence type="ECO:0000256" key="17">
    <source>
        <dbReference type="ARBA" id="ARBA00022932"/>
    </source>
</evidence>
<keyword evidence="17" id="KW-0239">DNA-directed DNA polymerase</keyword>
<comment type="catalytic activity">
    <reaction evidence="21">
        <text>DNA(n) + a 2'-deoxyribonucleoside 5'-triphosphate = DNA(n+1) + diphosphate</text>
        <dbReference type="Rhea" id="RHEA:22508"/>
        <dbReference type="Rhea" id="RHEA-COMP:17339"/>
        <dbReference type="Rhea" id="RHEA-COMP:17340"/>
        <dbReference type="ChEBI" id="CHEBI:33019"/>
        <dbReference type="ChEBI" id="CHEBI:61560"/>
        <dbReference type="ChEBI" id="CHEBI:173112"/>
        <dbReference type="EC" id="2.7.7.49"/>
    </reaction>
</comment>
<evidence type="ECO:0000256" key="3">
    <source>
        <dbReference type="ARBA" id="ARBA00022612"/>
    </source>
</evidence>
<evidence type="ECO:0000256" key="7">
    <source>
        <dbReference type="ARBA" id="ARBA00022723"/>
    </source>
</evidence>
<dbReference type="Pfam" id="PF14214">
    <property type="entry name" value="Helitron_like_N"/>
    <property type="match status" value="1"/>
</dbReference>
<keyword evidence="6" id="KW-0540">Nuclease</keyword>
<keyword evidence="5" id="KW-0548">Nucleotidyltransferase</keyword>
<feature type="domain" description="Integrase catalytic" evidence="24">
    <location>
        <begin position="535"/>
        <end position="705"/>
    </location>
</feature>
<gene>
    <name evidence="25" type="primary">BQ5605_C011g06306</name>
    <name evidence="25" type="ORF">BQ5605_C011G06306</name>
</gene>
<evidence type="ECO:0000256" key="10">
    <source>
        <dbReference type="ARBA" id="ARBA00022759"/>
    </source>
</evidence>
<feature type="compositionally biased region" description="Polar residues" evidence="23">
    <location>
        <begin position="301"/>
        <end position="312"/>
    </location>
</feature>
<keyword evidence="26" id="KW-1185">Reference proteome</keyword>
<dbReference type="InterPro" id="IPR000477">
    <property type="entry name" value="RT_dom"/>
</dbReference>
<keyword evidence="9" id="KW-0064">Aspartyl protease</keyword>
<dbReference type="InterPro" id="IPR036397">
    <property type="entry name" value="RNaseH_sf"/>
</dbReference>
<dbReference type="CDD" id="cd09272">
    <property type="entry name" value="RNase_HI_RT_Ty1"/>
    <property type="match status" value="1"/>
</dbReference>
<evidence type="ECO:0000256" key="21">
    <source>
        <dbReference type="ARBA" id="ARBA00048173"/>
    </source>
</evidence>
<dbReference type="InterPro" id="IPR054722">
    <property type="entry name" value="PolX-like_BBD"/>
</dbReference>
<feature type="region of interest" description="Disordered" evidence="23">
    <location>
        <begin position="249"/>
        <end position="280"/>
    </location>
</feature>
<keyword evidence="11" id="KW-0378">Hydrolase</keyword>
<dbReference type="Pfam" id="PF00665">
    <property type="entry name" value="rve"/>
    <property type="match status" value="1"/>
</dbReference>
<sequence length="2326" mass="260883">MFSETTNMFAVSDKSLSEVLRRINYDTWAQEMILLLRSHDLWKITKIGMDPSIIEIPEIVDPDLDLYVDSVPLADHILDDSLSPEESRELHLDARASYLIIRSLDPANKSLISNCATANQRWDALRTYHLGERNSQIALILAQLSRMLYTGKSSISLEDHMIKIRDLNLKAKQLGYPRSNTEIVFQMLNLVTDPKWANTIEALSLTSDPTPTKIIARIKEREVTFALTNRIQGGMSLLLPNDPATVQTVAANSASDPKGSRKTGKKSRNRRKPTDTCTRCNGKGHWACDKECTGKRPESVASVNEGHNSKSGPPSRFVVGAHVAREMPTASSSRYSTALATARDPTSKLEWVGDSGAIHHLIGDRSLLRTFIRDPIAVQVADGSIQEVEGYGELSVTTKEGNIIDFKNVYCLPGANLALISFFSLCDNGFELRMTDGGKTISVYLDNKFVCATERDTTYYFDFTIYNEPVAVVTRASAGAPLMWWHRVFGHLSPHTILNMVSTKMIVDIKISDETIYDCETCIVANSRAAPFQHVSREPTDVLYRVFIDLGFVDVPDHKGRFVYLVIVDQLSSMKWTYPLTSKSAAEVLRVFCRFQAQAERVTGKTIKFVRSDNGGEFLNRSFEAEFTRLGITHEFTARYTPKQNGKAERANGSLFAMVRAMLKDAGLPGSYWTYALDMATFIANRMQHSRFKKKTIFEIFYGKKPSVGHLRPFGAIAFVLLPRQLRHKLDDHAKKGIFVGYSGEYNYMVLVDYTTSPKVLISRDVTFTDSFSEVPSAPADVDRDPEHFAVEEIFEYDLIPQLRDIRLDPAHLPVQDGPLALAPRRAPDDPAQPQAPSDAAESVQDNVDDDEVIIIDEPVRARSPPLPGDELEDLVPQIPNDGYEYRAYNIGRNPGRFEDVNEENILPPGSRRVAARLAVGSGEAFSNPPELIASVSPNHAPLPRSYSEAMASVHAKEWQAATDKEIAKFISMGVLKAAALPPGARALGTKWVYTYKEDVSGVIIGWKARLVVQGFGQRKDIDYFDIFAPVLSISTILFMVAISSALGLHLEQFDYESAFLNGVMTEDVYIKTPQGWPVPVSSGALKLLKSMYGTKQAPRQWNEALNSLMNSHGFTRSKVDACLYFKFSGKSFIFISIYVDDGLAASNDQDFLNSEIDAFHAVYKLKRLGPAKLFLGLEIARSEHYIFVHQSKYIRGLLETYVFTTTSKRGVQTPMEDKDQKTSSLPFDDITLYQSAVGALQYAAQRTRPDIANSVRAVAKRVAAPCEGDWIAVKRIFRYLASSIDYGLLYVSSSSTTFEVYSDASWADDWENAKSVGAYAVILAGAGISWQSKQQSIVATSTTEAEILAASAAAKEAVGLRRLAAEFRIPQDSATLIHEDNKACISIARNPAHRGRTKHWNVHHFYVRERIEVGDILLEYCPTDLNTADVLTKALPRAKFLKHRNGIGMVSLASLAYYQIHNTTNHQGSRHVRISEHYVRKRVAEKEIDVVYIATADMFADIFTKALGPKPFLFHWENLGLRGTVPRASSLPSARALGSSLSSPTIFTTIFGSRMLESLLQHRTYVPRASGLRCAKIKEAQWLRICAHVPSVDSREGQSASIRTRLNRRSRQTSIEALGIASRHAQSLFTPDPARGDPANARRSLLDPIRAAKCYDDDRSDPTFSRRLPRQARVALDEPFTLLEVEAALKKTVSGQSPGPSGIPYELFKALPTYFAPKLLDLFNSIWEGGKMTASFAEGLVRLLPKNKPGANLKSLGAYRPITLRETTYKVLSKVLVARLNGVLGELLPPAQHGFMPSRRHQDSLGTEVFPEGALLSLDQQSAYDRVDHAWIFEVFEAFGFGERFISLLRALYDPETLGVRYLVNGFPTDLVRLLCGLGQGDPLSCPVWNITFQPFLDALVRRGIALDLQKVWPGGPRAQLTHLAFANPEAPRPWRFNFFGLTRPFTIRKLRRLVNVVRFPGREDRIKRFRDGISQSDRKRFWRWLHDRFASAVEQDTHWRLMYDVTPTRKRQHTQGHASSPTCLFCGNDAAIIETVSHYFFECAYSTSLWGGVLRILFDKLGIEDTDVDPSTFTPEQLTMGLPLLRGRGRTTSKWMWVRLACAIGFQRLHLLRWRVHQGFELGKGVAPPSLPSALRAFERDFLSRAGFVPGARDWEWFSFLDGSASHRVLDSVEWFVRSRWSRSTAWLGKKGRSSFGQYPRVKARLVLLYWIAFRSAPTAQQPALEIQPREDIRRFETDRLNYIRFHQENLRLTTAQGITDAVAKGLTPDQIGRSRYQDAMACVVKYGKPSLFITVTCNPEWPEIKAALEPNNEAYNPTARLFR</sequence>
<comment type="catalytic activity">
    <reaction evidence="22">
        <text>DNA(n) + a 2'-deoxyribonucleoside 5'-triphosphate = DNA(n+1) + diphosphate</text>
        <dbReference type="Rhea" id="RHEA:22508"/>
        <dbReference type="Rhea" id="RHEA-COMP:17339"/>
        <dbReference type="Rhea" id="RHEA-COMP:17340"/>
        <dbReference type="ChEBI" id="CHEBI:33019"/>
        <dbReference type="ChEBI" id="CHEBI:61560"/>
        <dbReference type="ChEBI" id="CHEBI:173112"/>
        <dbReference type="EC" id="2.7.7.7"/>
    </reaction>
</comment>
<keyword evidence="7" id="KW-0479">Metal-binding</keyword>
<dbReference type="GO" id="GO:0005524">
    <property type="term" value="F:ATP binding"/>
    <property type="evidence" value="ECO:0007669"/>
    <property type="project" value="UniProtKB-KW"/>
</dbReference>
<keyword evidence="14" id="KW-0694">RNA-binding</keyword>
<dbReference type="GO" id="GO:0015074">
    <property type="term" value="P:DNA integration"/>
    <property type="evidence" value="ECO:0007669"/>
    <property type="project" value="UniProtKB-KW"/>
</dbReference>
<dbReference type="GO" id="GO:0003887">
    <property type="term" value="F:DNA-directed DNA polymerase activity"/>
    <property type="evidence" value="ECO:0007669"/>
    <property type="project" value="UniProtKB-KW"/>
</dbReference>
<evidence type="ECO:0000256" key="6">
    <source>
        <dbReference type="ARBA" id="ARBA00022722"/>
    </source>
</evidence>
<evidence type="ECO:0000256" key="8">
    <source>
        <dbReference type="ARBA" id="ARBA00022741"/>
    </source>
</evidence>
<keyword evidence="12" id="KW-0067">ATP-binding</keyword>
<keyword evidence="2" id="KW-0815">Transposition</keyword>
<accession>A0A2X0LNP1</accession>
<dbReference type="PANTHER" id="PTHR42648:SF11">
    <property type="entry name" value="TRANSPOSON TY4-P GAG-POL POLYPROTEIN"/>
    <property type="match status" value="1"/>
</dbReference>
<keyword evidence="16" id="KW-0695">RNA-directed DNA polymerase</keyword>
<dbReference type="GO" id="GO:0004190">
    <property type="term" value="F:aspartic-type endopeptidase activity"/>
    <property type="evidence" value="ECO:0007669"/>
    <property type="project" value="UniProtKB-KW"/>
</dbReference>
<evidence type="ECO:0000256" key="2">
    <source>
        <dbReference type="ARBA" id="ARBA00022578"/>
    </source>
</evidence>
<feature type="compositionally biased region" description="Basic residues" evidence="23">
    <location>
        <begin position="260"/>
        <end position="271"/>
    </location>
</feature>
<feature type="region of interest" description="Disordered" evidence="23">
    <location>
        <begin position="817"/>
        <end position="847"/>
    </location>
</feature>
<reference evidence="25 26" key="1">
    <citation type="submission" date="2016-11" db="EMBL/GenBank/DDBJ databases">
        <authorList>
            <person name="Jaros S."/>
            <person name="Januszkiewicz K."/>
            <person name="Wedrychowicz H."/>
        </authorList>
    </citation>
    <scope>NUCLEOTIDE SEQUENCE [LARGE SCALE GENOMIC DNA]</scope>
</reference>
<protein>
    <submittedName>
        <fullName evidence="25">BQ5605_C011g06306 protein</fullName>
    </submittedName>
</protein>
<keyword evidence="17" id="KW-0808">Transferase</keyword>
<dbReference type="Pfam" id="PF07727">
    <property type="entry name" value="RVT_2"/>
    <property type="match status" value="1"/>
</dbReference>
<dbReference type="Pfam" id="PF22936">
    <property type="entry name" value="Pol_BBD"/>
    <property type="match status" value="1"/>
</dbReference>
<evidence type="ECO:0000256" key="22">
    <source>
        <dbReference type="ARBA" id="ARBA00049244"/>
    </source>
</evidence>
<evidence type="ECO:0000313" key="26">
    <source>
        <dbReference type="Proteomes" id="UP000249464"/>
    </source>
</evidence>
<evidence type="ECO:0000256" key="4">
    <source>
        <dbReference type="ARBA" id="ARBA00022670"/>
    </source>
</evidence>
<feature type="compositionally biased region" description="Low complexity" evidence="23">
    <location>
        <begin position="819"/>
        <end position="841"/>
    </location>
</feature>
<dbReference type="SUPFAM" id="SSF53098">
    <property type="entry name" value="Ribonuclease H-like"/>
    <property type="match status" value="1"/>
</dbReference>
<evidence type="ECO:0000256" key="19">
    <source>
        <dbReference type="ARBA" id="ARBA00023172"/>
    </source>
</evidence>
<evidence type="ECO:0000256" key="9">
    <source>
        <dbReference type="ARBA" id="ARBA00022750"/>
    </source>
</evidence>
<evidence type="ECO:0000256" key="1">
    <source>
        <dbReference type="ARBA" id="ARBA00002180"/>
    </source>
</evidence>